<protein>
    <submittedName>
        <fullName evidence="1">Protein P</fullName>
    </submittedName>
</protein>
<dbReference type="EMBL" id="KM276084">
    <property type="protein sequence ID" value="AIW62180.1"/>
    <property type="molecule type" value="Viral_cRNA"/>
</dbReference>
<organismHost>
    <name type="scientific">Syncerus caffer</name>
    <name type="common">African buffalo</name>
    <dbReference type="NCBI Taxonomy" id="9970"/>
</organismHost>
<accession>A0A0A0V4V5</accession>
<name>A0A0A0V4V5_BEFV</name>
<evidence type="ECO:0000313" key="1">
    <source>
        <dbReference type="EMBL" id="AIW62180.1"/>
    </source>
</evidence>
<organismHost>
    <name type="scientific">Bubalus bubalis</name>
    <name type="common">Domestic water buffalo</name>
    <dbReference type="NCBI Taxonomy" id="89462"/>
</organismHost>
<organismHost>
    <name type="scientific">Culicoides</name>
    <dbReference type="NCBI Taxonomy" id="58271"/>
</organismHost>
<evidence type="ECO:0000313" key="3">
    <source>
        <dbReference type="Proteomes" id="UP000137612"/>
    </source>
</evidence>
<reference evidence="2" key="2">
    <citation type="submission" date="2016-12" db="EMBL/GenBank/DDBJ databases">
        <title>Retrospective analysis the genomic RNA of a virulent bovine ephemeral fever virus strain JT02L.</title>
        <authorList>
            <person name="Gao S."/>
            <person name="Yin H."/>
            <person name="Zheng F."/>
            <person name="Huang D."/>
            <person name="Du J."/>
            <person name="Tian Z."/>
        </authorList>
    </citation>
    <scope>NUCLEOTIDE SEQUENCE</scope>
    <source>
        <strain evidence="2">JT02L</strain>
    </source>
</reference>
<dbReference type="Proteomes" id="UP000137612">
    <property type="component" value="Genome"/>
</dbReference>
<proteinExistence type="predicted"/>
<organism evidence="1 3">
    <name type="scientific">Bovine ephemeral fever virus</name>
    <name type="common">BEFV</name>
    <dbReference type="NCBI Taxonomy" id="11303"/>
    <lineage>
        <taxon>Viruses</taxon>
        <taxon>Riboviria</taxon>
        <taxon>Orthornavirae</taxon>
        <taxon>Negarnaviricota</taxon>
        <taxon>Haploviricotina</taxon>
        <taxon>Monjiviricetes</taxon>
        <taxon>Mononegavirales</taxon>
        <taxon>Rhabdoviridae</taxon>
        <taxon>Alpharhabdovirinae</taxon>
        <taxon>Ephemerovirus</taxon>
        <taxon>Ephemerovirus febris</taxon>
    </lineage>
</organism>
<gene>
    <name evidence="1" type="primary">P</name>
    <name evidence="2" type="synonym">P'</name>
</gene>
<dbReference type="EMBL" id="KY315724">
    <property type="protein sequence ID" value="ASB16898.1"/>
    <property type="molecule type" value="Viral_cRNA"/>
</dbReference>
<sequence>MSPQNYHGMMNLRMIHIKGVMYLPRISAMTLAIKRRIMFRLNRAVLQM</sequence>
<evidence type="ECO:0000313" key="2">
    <source>
        <dbReference type="EMBL" id="ASB16898.1"/>
    </source>
</evidence>
<organismHost>
    <name type="scientific">Bos taurus</name>
    <name type="common">Bovine</name>
    <dbReference type="NCBI Taxonomy" id="9913"/>
</organismHost>
<reference evidence="1 3" key="1">
    <citation type="submission" date="2014-08" db="EMBL/GenBank/DDBJ databases">
        <title>Complete Genome Sequence of a Chinese Isolate of Bovine ephemeral fever virus.</title>
        <authorList>
            <person name="Wang J."/>
            <person name="Yin H."/>
            <person name="Zheng F."/>
            <person name="Gao S."/>
        </authorList>
    </citation>
    <scope>NUCLEOTIDE SEQUENCE [LARGE SCALE GENOMIC DNA]</scope>
    <source>
        <strain evidence="1">Bovine/China/Henan1/2012</strain>
    </source>
</reference>